<name>A0AAE1AF45_9GAST</name>
<accession>A0AAE1AF45</accession>
<dbReference type="Proteomes" id="UP001283361">
    <property type="component" value="Unassembled WGS sequence"/>
</dbReference>
<reference evidence="1" key="1">
    <citation type="journal article" date="2023" name="G3 (Bethesda)">
        <title>A reference genome for the long-term kleptoplast-retaining sea slug Elysia crispata morphotype clarki.</title>
        <authorList>
            <person name="Eastman K.E."/>
            <person name="Pendleton A.L."/>
            <person name="Shaikh M.A."/>
            <person name="Suttiyut T."/>
            <person name="Ogas R."/>
            <person name="Tomko P."/>
            <person name="Gavelis G."/>
            <person name="Widhalm J.R."/>
            <person name="Wisecaver J.H."/>
        </authorList>
    </citation>
    <scope>NUCLEOTIDE SEQUENCE</scope>
    <source>
        <strain evidence="1">ECLA1</strain>
    </source>
</reference>
<sequence>MGRYQLQLRCKHHGQNFLVMGRYQLQLRCKDHGQNFLVMGRYQIQLRCKDHGHNFLVMGRYQIQLRCKDLGQNFLVMGRYQIQLRCKDLGQNFLVMGRYQIQLRCAYEKEVLVASKCIKCMTDQSQPREICVLHRRRMCSQFLHVGADISWNFLVAPMLSLTTDSLLNTLYISDRSAKSNGRSIEPSGKLIFRAEVKGSSSGPRI</sequence>
<dbReference type="EMBL" id="JAWDGP010002050">
    <property type="protein sequence ID" value="KAK3785891.1"/>
    <property type="molecule type" value="Genomic_DNA"/>
</dbReference>
<protein>
    <submittedName>
        <fullName evidence="1">Uncharacterized protein</fullName>
    </submittedName>
</protein>
<proteinExistence type="predicted"/>
<dbReference type="AlphaFoldDB" id="A0AAE1AF45"/>
<comment type="caution">
    <text evidence="1">The sequence shown here is derived from an EMBL/GenBank/DDBJ whole genome shotgun (WGS) entry which is preliminary data.</text>
</comment>
<evidence type="ECO:0000313" key="1">
    <source>
        <dbReference type="EMBL" id="KAK3785891.1"/>
    </source>
</evidence>
<organism evidence="1 2">
    <name type="scientific">Elysia crispata</name>
    <name type="common">lettuce slug</name>
    <dbReference type="NCBI Taxonomy" id="231223"/>
    <lineage>
        <taxon>Eukaryota</taxon>
        <taxon>Metazoa</taxon>
        <taxon>Spiralia</taxon>
        <taxon>Lophotrochozoa</taxon>
        <taxon>Mollusca</taxon>
        <taxon>Gastropoda</taxon>
        <taxon>Heterobranchia</taxon>
        <taxon>Euthyneura</taxon>
        <taxon>Panpulmonata</taxon>
        <taxon>Sacoglossa</taxon>
        <taxon>Placobranchoidea</taxon>
        <taxon>Plakobranchidae</taxon>
        <taxon>Elysia</taxon>
    </lineage>
</organism>
<gene>
    <name evidence="1" type="ORF">RRG08_007822</name>
</gene>
<evidence type="ECO:0000313" key="2">
    <source>
        <dbReference type="Proteomes" id="UP001283361"/>
    </source>
</evidence>
<keyword evidence="2" id="KW-1185">Reference proteome</keyword>